<dbReference type="STRING" id="211165.GCA_000317285_03685"/>
<comment type="caution">
    <text evidence="1">The sequence shown here is derived from an EMBL/GenBank/DDBJ whole genome shotgun (WGS) entry which is preliminary data.</text>
</comment>
<accession>A0A3S0ZLW4</accession>
<dbReference type="EMBL" id="RSCJ01000024">
    <property type="protein sequence ID" value="RUR75494.1"/>
    <property type="molecule type" value="Genomic_DNA"/>
</dbReference>
<dbReference type="AlphaFoldDB" id="A0A3S0ZLW4"/>
<gene>
    <name evidence="1" type="ORF">PCC6912_47250</name>
</gene>
<evidence type="ECO:0000313" key="2">
    <source>
        <dbReference type="Proteomes" id="UP000268857"/>
    </source>
</evidence>
<evidence type="ECO:0000313" key="1">
    <source>
        <dbReference type="EMBL" id="RUR75494.1"/>
    </source>
</evidence>
<keyword evidence="2" id="KW-1185">Reference proteome</keyword>
<dbReference type="Proteomes" id="UP000268857">
    <property type="component" value="Unassembled WGS sequence"/>
</dbReference>
<organism evidence="1 2">
    <name type="scientific">Chlorogloeopsis fritschii PCC 6912</name>
    <dbReference type="NCBI Taxonomy" id="211165"/>
    <lineage>
        <taxon>Bacteria</taxon>
        <taxon>Bacillati</taxon>
        <taxon>Cyanobacteriota</taxon>
        <taxon>Cyanophyceae</taxon>
        <taxon>Nostocales</taxon>
        <taxon>Chlorogloeopsidaceae</taxon>
        <taxon>Chlorogloeopsis</taxon>
    </lineage>
</organism>
<sequence>MMMVEINMAWICIGGGIANGSDADPFLSFNCDSLELALTENSQVVEFGFL</sequence>
<name>A0A3S0ZLW4_CHLFR</name>
<reference evidence="1 2" key="1">
    <citation type="journal article" date="2019" name="Genome Biol. Evol.">
        <title>Day and night: Metabolic profiles and evolutionary relationships of six axenic non-marine cyanobacteria.</title>
        <authorList>
            <person name="Will S.E."/>
            <person name="Henke P."/>
            <person name="Boedeker C."/>
            <person name="Huang S."/>
            <person name="Brinkmann H."/>
            <person name="Rohde M."/>
            <person name="Jarek M."/>
            <person name="Friedl T."/>
            <person name="Seufert S."/>
            <person name="Schumacher M."/>
            <person name="Overmann J."/>
            <person name="Neumann-Schaal M."/>
            <person name="Petersen J."/>
        </authorList>
    </citation>
    <scope>NUCLEOTIDE SEQUENCE [LARGE SCALE GENOMIC DNA]</scope>
    <source>
        <strain evidence="1 2">PCC 6912</strain>
    </source>
</reference>
<protein>
    <submittedName>
        <fullName evidence="1">Uncharacterized protein</fullName>
    </submittedName>
</protein>
<dbReference type="RefSeq" id="WP_157171256.1">
    <property type="nucleotide sequence ID" value="NZ_AJLN01000098.1"/>
</dbReference>
<proteinExistence type="predicted"/>